<evidence type="ECO:0000313" key="4">
    <source>
        <dbReference type="Proteomes" id="UP000078561"/>
    </source>
</evidence>
<dbReference type="Proteomes" id="UP000078561">
    <property type="component" value="Unassembled WGS sequence"/>
</dbReference>
<organism evidence="3">
    <name type="scientific">Absidia glauca</name>
    <name type="common">Pin mould</name>
    <dbReference type="NCBI Taxonomy" id="4829"/>
    <lineage>
        <taxon>Eukaryota</taxon>
        <taxon>Fungi</taxon>
        <taxon>Fungi incertae sedis</taxon>
        <taxon>Mucoromycota</taxon>
        <taxon>Mucoromycotina</taxon>
        <taxon>Mucoromycetes</taxon>
        <taxon>Mucorales</taxon>
        <taxon>Cunninghamellaceae</taxon>
        <taxon>Absidia</taxon>
    </lineage>
</organism>
<dbReference type="SUPFAM" id="SSF50630">
    <property type="entry name" value="Acid proteases"/>
    <property type="match status" value="1"/>
</dbReference>
<reference evidence="3" key="1">
    <citation type="submission" date="2016-04" db="EMBL/GenBank/DDBJ databases">
        <authorList>
            <person name="Evans L.H."/>
            <person name="Alamgir A."/>
            <person name="Owens N."/>
            <person name="Weber N.D."/>
            <person name="Virtaneva K."/>
            <person name="Barbian K."/>
            <person name="Babar A."/>
            <person name="Rosenke K."/>
        </authorList>
    </citation>
    <scope>NUCLEOTIDE SEQUENCE [LARGE SCALE GENOMIC DNA]</scope>
    <source>
        <strain evidence="3">CBS 101.48</strain>
    </source>
</reference>
<keyword evidence="4" id="KW-1185">Reference proteome</keyword>
<dbReference type="EMBL" id="LT553140">
    <property type="protein sequence ID" value="SAM00079.1"/>
    <property type="molecule type" value="Genomic_DNA"/>
</dbReference>
<feature type="region of interest" description="Disordered" evidence="1">
    <location>
        <begin position="304"/>
        <end position="336"/>
    </location>
</feature>
<dbReference type="Gene3D" id="3.30.70.270">
    <property type="match status" value="1"/>
</dbReference>
<dbReference type="SUPFAM" id="SSF56672">
    <property type="entry name" value="DNA/RNA polymerases"/>
    <property type="match status" value="1"/>
</dbReference>
<name>A0A168N999_ABSGL</name>
<dbReference type="CDD" id="cd01647">
    <property type="entry name" value="RT_LTR"/>
    <property type="match status" value="1"/>
</dbReference>
<dbReference type="InterPro" id="IPR051320">
    <property type="entry name" value="Viral_Replic_Matur_Polypro"/>
</dbReference>
<dbReference type="InterPro" id="IPR043128">
    <property type="entry name" value="Rev_trsase/Diguanyl_cyclase"/>
</dbReference>
<dbReference type="PANTHER" id="PTHR33064:SF37">
    <property type="entry name" value="RIBONUCLEASE H"/>
    <property type="match status" value="1"/>
</dbReference>
<dbReference type="InParanoid" id="A0A168N999"/>
<dbReference type="STRING" id="4829.A0A168N999"/>
<dbReference type="PANTHER" id="PTHR33064">
    <property type="entry name" value="POL PROTEIN"/>
    <property type="match status" value="1"/>
</dbReference>
<feature type="compositionally biased region" description="Basic and acidic residues" evidence="1">
    <location>
        <begin position="388"/>
        <end position="409"/>
    </location>
</feature>
<gene>
    <name evidence="3" type="primary">ABSGL_05754.1 scaffold 7482</name>
</gene>
<dbReference type="CDD" id="cd00303">
    <property type="entry name" value="retropepsin_like"/>
    <property type="match status" value="1"/>
</dbReference>
<feature type="region of interest" description="Disordered" evidence="1">
    <location>
        <begin position="368"/>
        <end position="454"/>
    </location>
</feature>
<evidence type="ECO:0000256" key="1">
    <source>
        <dbReference type="SAM" id="MobiDB-lite"/>
    </source>
</evidence>
<dbReference type="Gene3D" id="3.10.10.10">
    <property type="entry name" value="HIV Type 1 Reverse Transcriptase, subunit A, domain 1"/>
    <property type="match status" value="1"/>
</dbReference>
<dbReference type="Pfam" id="PF00078">
    <property type="entry name" value="RVT_1"/>
    <property type="match status" value="1"/>
</dbReference>
<dbReference type="InterPro" id="IPR043502">
    <property type="entry name" value="DNA/RNA_pol_sf"/>
</dbReference>
<dbReference type="Gene3D" id="2.40.70.10">
    <property type="entry name" value="Acid Proteases"/>
    <property type="match status" value="1"/>
</dbReference>
<protein>
    <recommendedName>
        <fullName evidence="2">Reverse transcriptase domain-containing protein</fullName>
    </recommendedName>
</protein>
<feature type="non-terminal residue" evidence="3">
    <location>
        <position position="889"/>
    </location>
</feature>
<sequence length="889" mass="100909">MNNNTDNNNININNGKVPEVDTVMKEAKSPEQEAQTLAKRIKVVEGLRAEMLTALEAWEDALEKGEPAGKYLEISKDTADSYKTAKANYLVVYPTEVAFGGKPPAIEARNLGDSNGSKAATVPQQDVPGLKGIYESKPRMVKAQVHTDVKDFIKHFEMAFKVAEIDVQVHYGKYLEWCLGESYEACLKSKRETLAENAQETWSVVKDWFLEFKDTPAQQIRSINALTMLAWKPMESSEAFGQRFKELLEKHSAEKFSVEQVLAVLAMKDAPRNWVRKFEELMEKAIVEGQQSRDDMIQIFSKMELQGDSSNKKRREHGSAQPGKFRKRIDVSKIDFTRPPPGGGVWCSKRCGEVYMKDHNDVCWKQHPKLADDDNRDQGRYAKQPRNQRQEHRGRPSGSRSHDNQDKKNYARSARKSGSSSRSDYDRQRRYSSDHGSRQHSPLRYSQEMAKSKYADYDEQVSEITHNLTQSVNISQDDPYDRVCKSNNSMHKKNTPALTDSSLYHNLDDDVNVPVIIENIPVMALVDGGANFSSLDQKFCLHNKIAFKKYSTPTPIGLADGSATGYIYGRTYPLEVHYNCKTYKMEFEVMELALQRVMSIGTDVMKIFGIGYTGLATSWTPPTKTEEESPFKDVLTPNDDPYGSPTEQANFMQQIQPSIDANQAIPTDSFCTHPDALVYLDTPPDAKGFRVQYNIADTLIPMVRETVHKWCTQGIVTPVPSDVDNRWNSPLTLAPKKDSTGKDAALYTTLDLTNAFHRFPIYPPHQHKTAFTFDGQQYMFRGCPFGLKPISSKFQRVMTKLFSREPFCSFVSTFVDDIVIYSTHFADHARHTKMVIDELSRVNLTLNPNKCHFAQKTIYLLGFCVQAHGQTRLDPRKVTNTQDWPTPTT</sequence>
<dbReference type="InterPro" id="IPR021109">
    <property type="entry name" value="Peptidase_aspartic_dom_sf"/>
</dbReference>
<feature type="compositionally biased region" description="Basic and acidic residues" evidence="1">
    <location>
        <begin position="368"/>
        <end position="380"/>
    </location>
</feature>
<accession>A0A168N999</accession>
<feature type="compositionally biased region" description="Basic and acidic residues" evidence="1">
    <location>
        <begin position="423"/>
        <end position="437"/>
    </location>
</feature>
<dbReference type="InterPro" id="IPR000477">
    <property type="entry name" value="RT_dom"/>
</dbReference>
<proteinExistence type="predicted"/>
<feature type="domain" description="Reverse transcriptase" evidence="2">
    <location>
        <begin position="739"/>
        <end position="863"/>
    </location>
</feature>
<dbReference type="AlphaFoldDB" id="A0A168N999"/>
<evidence type="ECO:0000259" key="2">
    <source>
        <dbReference type="Pfam" id="PF00078"/>
    </source>
</evidence>
<evidence type="ECO:0000313" key="3">
    <source>
        <dbReference type="EMBL" id="SAM00079.1"/>
    </source>
</evidence>